<evidence type="ECO:0000256" key="2">
    <source>
        <dbReference type="ARBA" id="ARBA00022692"/>
    </source>
</evidence>
<keyword evidence="3 5" id="KW-1133">Transmembrane helix</keyword>
<dbReference type="InterPro" id="IPR004031">
    <property type="entry name" value="PMP22/EMP/MP20/Claudin"/>
</dbReference>
<evidence type="ECO:0000256" key="4">
    <source>
        <dbReference type="ARBA" id="ARBA00023136"/>
    </source>
</evidence>
<evidence type="ECO:0000313" key="6">
    <source>
        <dbReference type="EMBL" id="GCB79181.1"/>
    </source>
</evidence>
<organism evidence="6 7">
    <name type="scientific">Scyliorhinus torazame</name>
    <name type="common">Cloudy catshark</name>
    <name type="synonym">Catulus torazame</name>
    <dbReference type="NCBI Taxonomy" id="75743"/>
    <lineage>
        <taxon>Eukaryota</taxon>
        <taxon>Metazoa</taxon>
        <taxon>Chordata</taxon>
        <taxon>Craniata</taxon>
        <taxon>Vertebrata</taxon>
        <taxon>Chondrichthyes</taxon>
        <taxon>Elasmobranchii</taxon>
        <taxon>Galeomorphii</taxon>
        <taxon>Galeoidea</taxon>
        <taxon>Carcharhiniformes</taxon>
        <taxon>Scyliorhinidae</taxon>
        <taxon>Scyliorhinus</taxon>
    </lineage>
</organism>
<keyword evidence="4 5" id="KW-0472">Membrane</keyword>
<reference evidence="6 7" key="1">
    <citation type="journal article" date="2018" name="Nat. Ecol. Evol.">
        <title>Shark genomes provide insights into elasmobranch evolution and the origin of vertebrates.</title>
        <authorList>
            <person name="Hara Y"/>
            <person name="Yamaguchi K"/>
            <person name="Onimaru K"/>
            <person name="Kadota M"/>
            <person name="Koyanagi M"/>
            <person name="Keeley SD"/>
            <person name="Tatsumi K"/>
            <person name="Tanaka K"/>
            <person name="Motone F"/>
            <person name="Kageyama Y"/>
            <person name="Nozu R"/>
            <person name="Adachi N"/>
            <person name="Nishimura O"/>
            <person name="Nakagawa R"/>
            <person name="Tanegashima C"/>
            <person name="Kiyatake I"/>
            <person name="Matsumoto R"/>
            <person name="Murakumo K"/>
            <person name="Nishida K"/>
            <person name="Terakita A"/>
            <person name="Kuratani S"/>
            <person name="Sato K"/>
            <person name="Hyodo S Kuraku.S."/>
        </authorList>
    </citation>
    <scope>NUCLEOTIDE SEQUENCE [LARGE SCALE GENOMIC DNA]</scope>
</reference>
<feature type="transmembrane region" description="Helical" evidence="5">
    <location>
        <begin position="76"/>
        <end position="96"/>
    </location>
</feature>
<dbReference type="Pfam" id="PF00822">
    <property type="entry name" value="PMP22_Claudin"/>
    <property type="match status" value="1"/>
</dbReference>
<name>A0A401Q1C3_SCYTO</name>
<feature type="transmembrane region" description="Helical" evidence="5">
    <location>
        <begin position="46"/>
        <end position="64"/>
    </location>
</feature>
<comment type="subcellular location">
    <subcellularLocation>
        <location evidence="1">Membrane</location>
        <topology evidence="1">Multi-pass membrane protein</topology>
    </subcellularLocation>
</comment>
<evidence type="ECO:0000256" key="1">
    <source>
        <dbReference type="ARBA" id="ARBA00004141"/>
    </source>
</evidence>
<gene>
    <name evidence="6" type="ORF">scyTo_0015942</name>
</gene>
<proteinExistence type="predicted"/>
<dbReference type="OrthoDB" id="6137544at2759"/>
<accession>A0A401Q1C3</accession>
<evidence type="ECO:0000313" key="7">
    <source>
        <dbReference type="Proteomes" id="UP000288216"/>
    </source>
</evidence>
<dbReference type="Proteomes" id="UP000288216">
    <property type="component" value="Unassembled WGS sequence"/>
</dbReference>
<dbReference type="EMBL" id="BFAA01009316">
    <property type="protein sequence ID" value="GCB79181.1"/>
    <property type="molecule type" value="Genomic_DNA"/>
</dbReference>
<keyword evidence="2 5" id="KW-0812">Transmembrane</keyword>
<sequence>MRAKIWSCPSRRIIVKISFPRLLRQQSAHVQTCTVSWAEVSSVPSWVTSILVIYHFPGLTFLPCFQCSPSEIFKNFPFMVLLAMAVYTGVTVNFLGKRFGDWRFSWSYILGWVAMLLTFFAGKLSAKRIE</sequence>
<dbReference type="AlphaFoldDB" id="A0A401Q1C3"/>
<dbReference type="STRING" id="75743.A0A401Q1C3"/>
<feature type="transmembrane region" description="Helical" evidence="5">
    <location>
        <begin position="108"/>
        <end position="126"/>
    </location>
</feature>
<dbReference type="GO" id="GO:0016020">
    <property type="term" value="C:membrane"/>
    <property type="evidence" value="ECO:0007669"/>
    <property type="project" value="UniProtKB-SubCell"/>
</dbReference>
<evidence type="ECO:0000256" key="5">
    <source>
        <dbReference type="SAM" id="Phobius"/>
    </source>
</evidence>
<protein>
    <submittedName>
        <fullName evidence="6">Uncharacterized protein</fullName>
    </submittedName>
</protein>
<comment type="caution">
    <text evidence="6">The sequence shown here is derived from an EMBL/GenBank/DDBJ whole genome shotgun (WGS) entry which is preliminary data.</text>
</comment>
<evidence type="ECO:0000256" key="3">
    <source>
        <dbReference type="ARBA" id="ARBA00022989"/>
    </source>
</evidence>
<keyword evidence="7" id="KW-1185">Reference proteome</keyword>